<dbReference type="RefSeq" id="WP_156342312.1">
    <property type="nucleotide sequence ID" value="NZ_CACRSY010000010.1"/>
</dbReference>
<accession>A0A6N2TF15</accession>
<protein>
    <recommendedName>
        <fullName evidence="2">AAA domain-containing protein</fullName>
    </recommendedName>
</protein>
<dbReference type="InterPro" id="IPR027417">
    <property type="entry name" value="P-loop_NTPase"/>
</dbReference>
<evidence type="ECO:0008006" key="2">
    <source>
        <dbReference type="Google" id="ProtNLM"/>
    </source>
</evidence>
<gene>
    <name evidence="1" type="ORF">BHLFYP23_02583</name>
</gene>
<dbReference type="Gene3D" id="3.40.50.10850">
    <property type="entry name" value="Ntrc-like two-domain protein"/>
    <property type="match status" value="1"/>
</dbReference>
<organism evidence="1">
    <name type="scientific">Blautia hansenii</name>
    <name type="common">Ruminococcus hansenii</name>
    <dbReference type="NCBI Taxonomy" id="1322"/>
    <lineage>
        <taxon>Bacteria</taxon>
        <taxon>Bacillati</taxon>
        <taxon>Bacillota</taxon>
        <taxon>Clostridia</taxon>
        <taxon>Lachnospirales</taxon>
        <taxon>Lachnospiraceae</taxon>
        <taxon>Blautia</taxon>
    </lineage>
</organism>
<dbReference type="AlphaFoldDB" id="A0A6N2TF15"/>
<name>A0A6N2TF15_BLAHA</name>
<dbReference type="EMBL" id="CACRSY010000010">
    <property type="protein sequence ID" value="VYT04394.1"/>
    <property type="molecule type" value="Genomic_DNA"/>
</dbReference>
<sequence>MKKNMIAVCDSDTDYACNFTEYLNNKKKLPFRAEAFTDVEKFYSSVGSQPPPMLLIAQKDVDERIQQIKEENVVVLSDEKEEPKSPYKCIYKYQSAESVIKEVMEYYTEKTQVPFCSDARQGMKIVGIYSPSEICANCLFALAAAQILGEEKRVLYISMEDFAGLEQLFLREYEKNLTDFFFALRCGKENLWEEMEGMIQQQGDMDYLPPVESPEDIKSIPFAHWSRLFEAVKKSGRYDVLILNISSAVDELFSVLNLCSEIYVPVKGGFIADCKLSQFHTLMENWGVIEKERIRIVSLSGESMEGINTVQELKMGPWGNFVRKVLENYERRKQ</sequence>
<reference evidence="1" key="1">
    <citation type="submission" date="2019-11" db="EMBL/GenBank/DDBJ databases">
        <authorList>
            <person name="Feng L."/>
        </authorList>
    </citation>
    <scope>NUCLEOTIDE SEQUENCE</scope>
    <source>
        <strain evidence="1">BhanseniiLFYP23</strain>
    </source>
</reference>
<dbReference type="Gene3D" id="3.40.50.300">
    <property type="entry name" value="P-loop containing nucleotide triphosphate hydrolases"/>
    <property type="match status" value="1"/>
</dbReference>
<proteinExistence type="predicted"/>
<evidence type="ECO:0000313" key="1">
    <source>
        <dbReference type="EMBL" id="VYT04394.1"/>
    </source>
</evidence>